<keyword evidence="1" id="KW-0812">Transmembrane</keyword>
<dbReference type="OrthoDB" id="407392at2759"/>
<dbReference type="Gene3D" id="3.40.50.1110">
    <property type="entry name" value="SGNH hydrolase"/>
    <property type="match status" value="1"/>
</dbReference>
<keyword evidence="1" id="KW-0472">Membrane</keyword>
<evidence type="ECO:0000256" key="1">
    <source>
        <dbReference type="SAM" id="Phobius"/>
    </source>
</evidence>
<keyword evidence="1" id="KW-1133">Transmembrane helix</keyword>
<feature type="transmembrane region" description="Helical" evidence="1">
    <location>
        <begin position="74"/>
        <end position="95"/>
    </location>
</feature>
<sequence length="241" mass="26595">MLISDFGRQGIDRCDEALGGPGGQSNWQQVGAGRGSYEVVETLVYVGEGKGNYNKDEVEQVQRPRAVISWQRRLYMGILCSFLAAGFVSLVLVYADSLSWGISVVDWENCLNGRRTVWEDPFKPGRDGSQGLAQVIEYNSPLSLVVLCLGTNDFQCTHDHRAWLSAQGTAKLVQIIRQAPIEPGMPVPEILVVAPPKIREPQGPIRHKFHGAEHRDHGLAGELEKVASEQSVHFFDAETVT</sequence>
<dbReference type="EMBL" id="CAJNDS010002137">
    <property type="protein sequence ID" value="CAE7346831.1"/>
    <property type="molecule type" value="Genomic_DNA"/>
</dbReference>
<evidence type="ECO:0008006" key="4">
    <source>
        <dbReference type="Google" id="ProtNLM"/>
    </source>
</evidence>
<reference evidence="2" key="1">
    <citation type="submission" date="2021-02" db="EMBL/GenBank/DDBJ databases">
        <authorList>
            <person name="Dougan E. K."/>
            <person name="Rhodes N."/>
            <person name="Thang M."/>
            <person name="Chan C."/>
        </authorList>
    </citation>
    <scope>NUCLEOTIDE SEQUENCE</scope>
</reference>
<dbReference type="InterPro" id="IPR036514">
    <property type="entry name" value="SGNH_hydro_sf"/>
</dbReference>
<evidence type="ECO:0000313" key="2">
    <source>
        <dbReference type="EMBL" id="CAE7346831.1"/>
    </source>
</evidence>
<name>A0A812PAI1_9DINO</name>
<accession>A0A812PAI1</accession>
<evidence type="ECO:0000313" key="3">
    <source>
        <dbReference type="Proteomes" id="UP000604046"/>
    </source>
</evidence>
<proteinExistence type="predicted"/>
<keyword evidence="3" id="KW-1185">Reference proteome</keyword>
<organism evidence="2 3">
    <name type="scientific">Symbiodinium natans</name>
    <dbReference type="NCBI Taxonomy" id="878477"/>
    <lineage>
        <taxon>Eukaryota</taxon>
        <taxon>Sar</taxon>
        <taxon>Alveolata</taxon>
        <taxon>Dinophyceae</taxon>
        <taxon>Suessiales</taxon>
        <taxon>Symbiodiniaceae</taxon>
        <taxon>Symbiodinium</taxon>
    </lineage>
</organism>
<dbReference type="Proteomes" id="UP000604046">
    <property type="component" value="Unassembled WGS sequence"/>
</dbReference>
<gene>
    <name evidence="2" type="ORF">SNAT2548_LOCUS18193</name>
</gene>
<dbReference type="AlphaFoldDB" id="A0A812PAI1"/>
<protein>
    <recommendedName>
        <fullName evidence="4">SGNH hydrolase-type esterase domain-containing protein</fullName>
    </recommendedName>
</protein>
<comment type="caution">
    <text evidence="2">The sequence shown here is derived from an EMBL/GenBank/DDBJ whole genome shotgun (WGS) entry which is preliminary data.</text>
</comment>
<dbReference type="SUPFAM" id="SSF52266">
    <property type="entry name" value="SGNH hydrolase"/>
    <property type="match status" value="1"/>
</dbReference>